<protein>
    <submittedName>
        <fullName evidence="1">Uncharacterized protein</fullName>
    </submittedName>
</protein>
<evidence type="ECO:0000313" key="1">
    <source>
        <dbReference type="EMBL" id="CAD8373672.1"/>
    </source>
</evidence>
<dbReference type="AlphaFoldDB" id="A0A7S0FPX0"/>
<sequence length="178" mass="19957">MAAQALDFDDYQVQYQPQVGRCKLASADEAYKYTILAEDYLVQTNLVATIGADDPDAYYQQRIAPRQSNNFEVVAPSVGLELSGDDVRQLFINLSARRLAYHVWTMPRVCRRPDGRVSVYFRETGTVQNGEDGEGGGDILRVFTSIRLDFNSLDKVRRLVSVRDQTLLGGEIFEGNAP</sequence>
<accession>A0A7S0FPX0</accession>
<organism evidence="1">
    <name type="scientific">Minutocellus polymorphus</name>
    <dbReference type="NCBI Taxonomy" id="265543"/>
    <lineage>
        <taxon>Eukaryota</taxon>
        <taxon>Sar</taxon>
        <taxon>Stramenopiles</taxon>
        <taxon>Ochrophyta</taxon>
        <taxon>Bacillariophyta</taxon>
        <taxon>Mediophyceae</taxon>
        <taxon>Cymatosirophycidae</taxon>
        <taxon>Cymatosirales</taxon>
        <taxon>Cymatosiraceae</taxon>
        <taxon>Minutocellus</taxon>
    </lineage>
</organism>
<reference evidence="1" key="1">
    <citation type="submission" date="2021-01" db="EMBL/GenBank/DDBJ databases">
        <authorList>
            <person name="Corre E."/>
            <person name="Pelletier E."/>
            <person name="Niang G."/>
            <person name="Scheremetjew M."/>
            <person name="Finn R."/>
            <person name="Kale V."/>
            <person name="Holt S."/>
            <person name="Cochrane G."/>
            <person name="Meng A."/>
            <person name="Brown T."/>
            <person name="Cohen L."/>
        </authorList>
    </citation>
    <scope>NUCLEOTIDE SEQUENCE</scope>
    <source>
        <strain evidence="1">CCMP3303</strain>
    </source>
</reference>
<name>A0A7S0FPX0_9STRA</name>
<dbReference type="EMBL" id="HBEJ01012918">
    <property type="protein sequence ID" value="CAD8373672.1"/>
    <property type="molecule type" value="Transcribed_RNA"/>
</dbReference>
<proteinExistence type="predicted"/>
<gene>
    <name evidence="1" type="ORF">MPOL1434_LOCUS7580</name>
</gene>